<dbReference type="Gene3D" id="1.10.510.10">
    <property type="entry name" value="Transferase(Phosphotransferase) domain 1"/>
    <property type="match status" value="1"/>
</dbReference>
<dbReference type="GO" id="GO:0002945">
    <property type="term" value="C:cyclin K-CDK13 complex"/>
    <property type="evidence" value="ECO:0007669"/>
    <property type="project" value="Ensembl"/>
</dbReference>
<comment type="catalytic activity">
    <reaction evidence="10">
        <text>L-seryl-[protein] + ATP = O-phospho-L-seryl-[protein] + ADP + H(+)</text>
        <dbReference type="Rhea" id="RHEA:17989"/>
        <dbReference type="Rhea" id="RHEA-COMP:9863"/>
        <dbReference type="Rhea" id="RHEA-COMP:11604"/>
        <dbReference type="ChEBI" id="CHEBI:15378"/>
        <dbReference type="ChEBI" id="CHEBI:29999"/>
        <dbReference type="ChEBI" id="CHEBI:30616"/>
        <dbReference type="ChEBI" id="CHEBI:83421"/>
        <dbReference type="ChEBI" id="CHEBI:456216"/>
        <dbReference type="EC" id="2.7.11.22"/>
    </reaction>
</comment>
<dbReference type="GO" id="GO:0019901">
    <property type="term" value="F:protein kinase binding"/>
    <property type="evidence" value="ECO:0007669"/>
    <property type="project" value="Ensembl"/>
</dbReference>
<dbReference type="FunFam" id="3.30.200.20:FF:000074">
    <property type="entry name" value="cyclin-dependent kinase 12 isoform X2"/>
    <property type="match status" value="1"/>
</dbReference>
<feature type="compositionally biased region" description="Polar residues" evidence="13">
    <location>
        <begin position="1165"/>
        <end position="1175"/>
    </location>
</feature>
<keyword evidence="3" id="KW-0723">Serine/threonine-protein kinase</keyword>
<feature type="compositionally biased region" description="Low complexity" evidence="13">
    <location>
        <begin position="400"/>
        <end position="416"/>
    </location>
</feature>
<dbReference type="PANTHER" id="PTHR24056">
    <property type="entry name" value="CELL DIVISION PROTEIN KINASE"/>
    <property type="match status" value="1"/>
</dbReference>
<dbReference type="GO" id="GO:0000380">
    <property type="term" value="P:alternative mRNA splicing, via spliceosome"/>
    <property type="evidence" value="ECO:0007669"/>
    <property type="project" value="Ensembl"/>
</dbReference>
<dbReference type="InterPro" id="IPR011009">
    <property type="entry name" value="Kinase-like_dom_sf"/>
</dbReference>
<keyword evidence="8" id="KW-0539">Nucleus</keyword>
<dbReference type="Gene3D" id="3.30.200.20">
    <property type="entry name" value="Phosphorylase Kinase, domain 1"/>
    <property type="match status" value="1"/>
</dbReference>
<evidence type="ECO:0000313" key="16">
    <source>
        <dbReference type="Proteomes" id="UP000694421"/>
    </source>
</evidence>
<dbReference type="CDD" id="cd07864">
    <property type="entry name" value="STKc_CDK12"/>
    <property type="match status" value="1"/>
</dbReference>
<feature type="binding site" evidence="12">
    <location>
        <position position="734"/>
    </location>
    <ligand>
        <name>ATP</name>
        <dbReference type="ChEBI" id="CHEBI:30616"/>
    </ligand>
</feature>
<dbReference type="GO" id="GO:0030332">
    <property type="term" value="F:cyclin binding"/>
    <property type="evidence" value="ECO:0007669"/>
    <property type="project" value="Ensembl"/>
</dbReference>
<protein>
    <submittedName>
        <fullName evidence="15">Cyclin dependent kinase 13</fullName>
    </submittedName>
</protein>
<dbReference type="InterPro" id="IPR008271">
    <property type="entry name" value="Ser/Thr_kinase_AS"/>
</dbReference>
<evidence type="ECO:0000256" key="10">
    <source>
        <dbReference type="ARBA" id="ARBA00048367"/>
    </source>
</evidence>
<feature type="compositionally biased region" description="Gly residues" evidence="13">
    <location>
        <begin position="171"/>
        <end position="195"/>
    </location>
</feature>
<feature type="compositionally biased region" description="Low complexity" evidence="13">
    <location>
        <begin position="1366"/>
        <end position="1377"/>
    </location>
</feature>
<feature type="compositionally biased region" description="Pro residues" evidence="13">
    <location>
        <begin position="1273"/>
        <end position="1298"/>
    </location>
</feature>
<evidence type="ECO:0000256" key="12">
    <source>
        <dbReference type="PROSITE-ProRule" id="PRU10141"/>
    </source>
</evidence>
<dbReference type="PROSITE" id="PS50011">
    <property type="entry name" value="PROTEIN_KINASE_DOM"/>
    <property type="match status" value="1"/>
</dbReference>
<dbReference type="GO" id="GO:0008024">
    <property type="term" value="C:cyclin/CDK positive transcription elongation factor complex"/>
    <property type="evidence" value="ECO:0007669"/>
    <property type="project" value="TreeGrafter"/>
</dbReference>
<feature type="compositionally biased region" description="Pro residues" evidence="13">
    <location>
        <begin position="47"/>
        <end position="63"/>
    </location>
</feature>
<dbReference type="InterPro" id="IPR017441">
    <property type="entry name" value="Protein_kinase_ATP_BS"/>
</dbReference>
<comment type="subcellular location">
    <subcellularLocation>
        <location evidence="1">Nucleus speckle</location>
    </subcellularLocation>
</comment>
<feature type="region of interest" description="Disordered" evidence="13">
    <location>
        <begin position="1138"/>
        <end position="1175"/>
    </location>
</feature>
<dbReference type="GO" id="GO:0016607">
    <property type="term" value="C:nuclear speck"/>
    <property type="evidence" value="ECO:0007669"/>
    <property type="project" value="UniProtKB-SubCell"/>
</dbReference>
<evidence type="ECO:0000256" key="11">
    <source>
        <dbReference type="ARBA" id="ARBA00049280"/>
    </source>
</evidence>
<dbReference type="GO" id="GO:2000737">
    <property type="term" value="P:negative regulation of stem cell differentiation"/>
    <property type="evidence" value="ECO:0007669"/>
    <property type="project" value="Ensembl"/>
</dbReference>
<feature type="compositionally biased region" description="Basic and acidic residues" evidence="13">
    <location>
        <begin position="511"/>
        <end position="520"/>
    </location>
</feature>
<name>A0A8D0E081_SALMN</name>
<feature type="region of interest" description="Disordered" evidence="13">
    <location>
        <begin position="1265"/>
        <end position="1301"/>
    </location>
</feature>
<feature type="compositionally biased region" description="Low complexity" evidence="13">
    <location>
        <begin position="245"/>
        <end position="262"/>
    </location>
</feature>
<feature type="region of interest" description="Disordered" evidence="13">
    <location>
        <begin position="1404"/>
        <end position="1423"/>
    </location>
</feature>
<proteinExistence type="inferred from homology"/>
<dbReference type="FunFam" id="1.10.510.10:FF:000102">
    <property type="entry name" value="cyclin-dependent kinase 12 isoform X1"/>
    <property type="match status" value="1"/>
</dbReference>
<keyword evidence="6" id="KW-0418">Kinase</keyword>
<accession>A0A8D0E081</accession>
<feature type="compositionally biased region" description="Basic residues" evidence="13">
    <location>
        <begin position="209"/>
        <end position="231"/>
    </location>
</feature>
<dbReference type="GeneTree" id="ENSGT00940000157852"/>
<dbReference type="PANTHER" id="PTHR24056:SF459">
    <property type="entry name" value="CYCLIN-DEPENDENT KINASE 13"/>
    <property type="match status" value="1"/>
</dbReference>
<dbReference type="SUPFAM" id="SSF56112">
    <property type="entry name" value="Protein kinase-like (PK-like)"/>
    <property type="match status" value="1"/>
</dbReference>
<comment type="catalytic activity">
    <reaction evidence="9">
        <text>L-threonyl-[protein] + ATP = O-phospho-L-threonyl-[protein] + ADP + H(+)</text>
        <dbReference type="Rhea" id="RHEA:46608"/>
        <dbReference type="Rhea" id="RHEA-COMP:11060"/>
        <dbReference type="Rhea" id="RHEA-COMP:11605"/>
        <dbReference type="ChEBI" id="CHEBI:15378"/>
        <dbReference type="ChEBI" id="CHEBI:30013"/>
        <dbReference type="ChEBI" id="CHEBI:30616"/>
        <dbReference type="ChEBI" id="CHEBI:61977"/>
        <dbReference type="ChEBI" id="CHEBI:456216"/>
        <dbReference type="EC" id="2.7.11.22"/>
    </reaction>
</comment>
<dbReference type="InterPro" id="IPR050108">
    <property type="entry name" value="CDK"/>
</dbReference>
<keyword evidence="7 12" id="KW-0067">ATP-binding</keyword>
<dbReference type="PROSITE" id="PS00108">
    <property type="entry name" value="PROTEIN_KINASE_ST"/>
    <property type="match status" value="1"/>
</dbReference>
<comment type="catalytic activity">
    <reaction evidence="11">
        <text>[DNA-directed RNA polymerase] + ATP = phospho-[DNA-directed RNA polymerase] + ADP + H(+)</text>
        <dbReference type="Rhea" id="RHEA:10216"/>
        <dbReference type="Rhea" id="RHEA-COMP:11321"/>
        <dbReference type="Rhea" id="RHEA-COMP:11322"/>
        <dbReference type="ChEBI" id="CHEBI:15378"/>
        <dbReference type="ChEBI" id="CHEBI:30616"/>
        <dbReference type="ChEBI" id="CHEBI:43176"/>
        <dbReference type="ChEBI" id="CHEBI:68546"/>
        <dbReference type="ChEBI" id="CHEBI:456216"/>
        <dbReference type="EC" id="2.7.11.23"/>
    </reaction>
</comment>
<dbReference type="GO" id="GO:0032968">
    <property type="term" value="P:positive regulation of transcription elongation by RNA polymerase II"/>
    <property type="evidence" value="ECO:0007669"/>
    <property type="project" value="Ensembl"/>
</dbReference>
<feature type="compositionally biased region" description="Basic residues" evidence="13">
    <location>
        <begin position="433"/>
        <end position="448"/>
    </location>
</feature>
<keyword evidence="5 12" id="KW-0547">Nucleotide-binding</keyword>
<feature type="compositionally biased region" description="Low complexity" evidence="13">
    <location>
        <begin position="372"/>
        <end position="390"/>
    </location>
</feature>
<dbReference type="GO" id="GO:0004693">
    <property type="term" value="F:cyclin-dependent protein serine/threonine kinase activity"/>
    <property type="evidence" value="ECO:0007669"/>
    <property type="project" value="UniProtKB-EC"/>
</dbReference>
<evidence type="ECO:0000259" key="14">
    <source>
        <dbReference type="PROSITE" id="PS50011"/>
    </source>
</evidence>
<sequence length="1535" mass="166916">MPSTSEAATSGGGSGVRGWGGGGSESPAAEKRPHHRRKKRYASAQQPLPPPLPPSPVAGPPAPSLLFPLLQPSLLQPPLPPQSLLFLAATGGGASSCCGEGGERKRPRGRRRAGPRHKRRRGRLGGPSGAGGSAAGLAAASERRGSGAGLGPLLEAAAEEYDDVSSQSEGPLGGGTAGAGSGGGSPASSSGGGGSQTRPSRTEAERGSRRPRREHRSSSGRRSRERHREHRRRGEDKDKPPQQEGAAAVARGGAEASSSSSKSRSRHNHSGGQDREGPRSSSGGGSDGRRKGSAASPSSSSRKDRESKGHRSRTKVAKEPPSAYKEPPKAYREEKAEPKAYRRQRSSPSPGRDDSPPSHRASQSQRSRKSPSPRSSLSPYRRRSPSYSRHSSYECGGDVSPSPYSSWRRSRSPYSPVIRRSAKSRSRSPYSSRHSRSRSRHRLSRSRSRQSSISPSTLTLKSSLAAELNKNKKARAAEAAKANAKASNASTPTKGNADSAGVTISQANNVKELKKIKTEHTPSPSEGSTLKNDKTKTNVSVQEIKGENNVIVEKAAKQKVLVVKETKPAAVKPSTQSIAVKEKNKSHLAVATSKEKDRSVPLITSTLPPLPLPPMLPEDKDTDSLQGNISVKSVKKEVEKKLRHLLEDLPLPPELPGGDDVSGSPEEKKSSAQPHLKKRPKICGPRHGETKEKEIDWGKRCVDKFDIIGIIGEGTYGQVYKARDKDTGEMVALKKVRLDNEKEGFPITAIREIKILRQLNHQSIINMKEIVTDKEDALDFKKDKGAFYLVFEYMDHDLMGLLESGLVHFDENHIKSFMRQLMEGLDYCHKKNFLHRDIKCSNILLNNRGQIKLADFGLARLYSSEESRPYTNKVITLWYRPPELLLGEERYTPAIDVWSCGCILGELFTKKPIFQANQELAQLELISRICGSPCPAVWPDVIKLAYFNTMKPKKQYRRRLREEFAFIPPAALDLFDYMLALDPSKRCTAEQALQCEFLRDVDPSKMPPPDLPLWQDCHELWSKKRRRQKQMGMTDDTAKIPRKDLSLGMDDSRANTPQGLQASSQLKMQGNSNIALVKGGTGQSLNQNEVAILLNVLQSKTSINMAQFAQVLNIKVNPETEQQLNKISLPAGILEAGEKPAEQQQPPLPPSPDQEPLKQAAVPQPSVQPAQLPQTKVENEVTQAAVQSAFTVLLSQLLKAQQVKQKENVLEEKENGSGSEMPLHPRQPPEPSTPASGNWEDAESPASVYPHLIKSLYACAGQDDLGRQSEMRPPTPVERPRILPPDQRPPEPPEPPPVTEEDLDYRTANEHLSSVSSSSGMDPHAGVKAALLQLLAHHQAQTTEKPGTSSVDFQLRDYKESFGSSAFSSAHYSSSDGIGSGSSGTLERGNFVGNSDVQPLETYNTASSHASSAPPPPAFSEPFRSSVTGYGDIYLNTAPMLFSGDKDHRFEYSHGPITVLGNSGDTSTGSESTHSLSSKMQNYSYGSNLQEPAGSVGHMHGQTWTSPVQGPGYSQGYRGHISTSAVRGRGRGLPY</sequence>
<feature type="compositionally biased region" description="Polar residues" evidence="13">
    <location>
        <begin position="490"/>
        <end position="509"/>
    </location>
</feature>
<dbReference type="Pfam" id="PF00069">
    <property type="entry name" value="Pkinase"/>
    <property type="match status" value="1"/>
</dbReference>
<dbReference type="SMART" id="SM00220">
    <property type="entry name" value="S_TKc"/>
    <property type="match status" value="1"/>
</dbReference>
<feature type="compositionally biased region" description="Basic and acidic residues" evidence="13">
    <location>
        <begin position="326"/>
        <end position="340"/>
    </location>
</feature>
<evidence type="ECO:0000256" key="7">
    <source>
        <dbReference type="ARBA" id="ARBA00022840"/>
    </source>
</evidence>
<evidence type="ECO:0000256" key="8">
    <source>
        <dbReference type="ARBA" id="ARBA00023242"/>
    </source>
</evidence>
<reference evidence="15" key="1">
    <citation type="submission" date="2025-08" db="UniProtKB">
        <authorList>
            <consortium name="Ensembl"/>
        </authorList>
    </citation>
    <scope>IDENTIFICATION</scope>
</reference>
<dbReference type="GO" id="GO:0009966">
    <property type="term" value="P:regulation of signal transduction"/>
    <property type="evidence" value="ECO:0007669"/>
    <property type="project" value="Ensembl"/>
</dbReference>
<evidence type="ECO:0000313" key="15">
    <source>
        <dbReference type="Ensembl" id="ENSSMRP00000024662.1"/>
    </source>
</evidence>
<feature type="domain" description="Protein kinase" evidence="14">
    <location>
        <begin position="705"/>
        <end position="998"/>
    </location>
</feature>
<keyword evidence="4" id="KW-0808">Transferase</keyword>
<evidence type="ECO:0000256" key="3">
    <source>
        <dbReference type="ARBA" id="ARBA00022527"/>
    </source>
</evidence>
<evidence type="ECO:0000256" key="9">
    <source>
        <dbReference type="ARBA" id="ARBA00047811"/>
    </source>
</evidence>
<evidence type="ECO:0000256" key="13">
    <source>
        <dbReference type="SAM" id="MobiDB-lite"/>
    </source>
</evidence>
<evidence type="ECO:0000256" key="6">
    <source>
        <dbReference type="ARBA" id="ARBA00022777"/>
    </source>
</evidence>
<keyword evidence="16" id="KW-1185">Reference proteome</keyword>
<dbReference type="PROSITE" id="PS00107">
    <property type="entry name" value="PROTEIN_KINASE_ATP"/>
    <property type="match status" value="1"/>
</dbReference>
<feature type="compositionally biased region" description="Basic and acidic residues" evidence="13">
    <location>
        <begin position="232"/>
        <end position="241"/>
    </location>
</feature>
<dbReference type="GO" id="GO:0005524">
    <property type="term" value="F:ATP binding"/>
    <property type="evidence" value="ECO:0007669"/>
    <property type="project" value="UniProtKB-UniRule"/>
</dbReference>
<evidence type="ECO:0000256" key="5">
    <source>
        <dbReference type="ARBA" id="ARBA00022741"/>
    </source>
</evidence>
<dbReference type="GO" id="GO:0008353">
    <property type="term" value="F:RNA polymerase II CTD heptapeptide repeat kinase activity"/>
    <property type="evidence" value="ECO:0007669"/>
    <property type="project" value="UniProtKB-EC"/>
</dbReference>
<evidence type="ECO:0000256" key="2">
    <source>
        <dbReference type="ARBA" id="ARBA00006485"/>
    </source>
</evidence>
<comment type="similarity">
    <text evidence="2">Belongs to the protein kinase superfamily. CMGC Ser/Thr protein kinase family. CDC2/CDKX subfamily.</text>
</comment>
<dbReference type="OMA" id="PKAYREE"/>
<feature type="compositionally biased region" description="Low complexity" evidence="13">
    <location>
        <begin position="477"/>
        <end position="489"/>
    </location>
</feature>
<evidence type="ECO:0000256" key="4">
    <source>
        <dbReference type="ARBA" id="ARBA00022679"/>
    </source>
</evidence>
<dbReference type="GO" id="GO:0030097">
    <property type="term" value="P:hemopoiesis"/>
    <property type="evidence" value="ECO:0007669"/>
    <property type="project" value="Ensembl"/>
</dbReference>
<reference evidence="15" key="2">
    <citation type="submission" date="2025-09" db="UniProtKB">
        <authorList>
            <consortium name="Ensembl"/>
        </authorList>
    </citation>
    <scope>IDENTIFICATION</scope>
</reference>
<dbReference type="GO" id="GO:0005794">
    <property type="term" value="C:Golgi apparatus"/>
    <property type="evidence" value="ECO:0007669"/>
    <property type="project" value="Ensembl"/>
</dbReference>
<dbReference type="InterPro" id="IPR000719">
    <property type="entry name" value="Prot_kinase_dom"/>
</dbReference>
<dbReference type="Proteomes" id="UP000694421">
    <property type="component" value="Unplaced"/>
</dbReference>
<feature type="region of interest" description="Disordered" evidence="13">
    <location>
        <begin position="1208"/>
        <end position="1245"/>
    </location>
</feature>
<feature type="region of interest" description="Disordered" evidence="13">
    <location>
        <begin position="645"/>
        <end position="690"/>
    </location>
</feature>
<feature type="region of interest" description="Disordered" evidence="13">
    <location>
        <begin position="1366"/>
        <end position="1398"/>
    </location>
</feature>
<evidence type="ECO:0000256" key="1">
    <source>
        <dbReference type="ARBA" id="ARBA00004324"/>
    </source>
</evidence>
<feature type="compositionally biased region" description="Basic residues" evidence="13">
    <location>
        <begin position="105"/>
        <end position="123"/>
    </location>
</feature>
<feature type="compositionally biased region" description="Polar residues" evidence="13">
    <location>
        <begin position="521"/>
        <end position="530"/>
    </location>
</feature>
<dbReference type="Ensembl" id="ENSSMRT00000028883.1">
    <property type="protein sequence ID" value="ENSSMRP00000024662.1"/>
    <property type="gene ID" value="ENSSMRG00000019074.1"/>
</dbReference>
<feature type="compositionally biased region" description="Low complexity" evidence="13">
    <location>
        <begin position="64"/>
        <end position="74"/>
    </location>
</feature>
<feature type="compositionally biased region" description="Basic residues" evidence="13">
    <location>
        <begin position="32"/>
        <end position="41"/>
    </location>
</feature>
<feature type="compositionally biased region" description="Gly residues" evidence="13">
    <location>
        <begin position="10"/>
        <end position="24"/>
    </location>
</feature>
<feature type="region of interest" description="Disordered" evidence="13">
    <location>
        <begin position="570"/>
        <end position="630"/>
    </location>
</feature>
<organism evidence="15 16">
    <name type="scientific">Salvator merianae</name>
    <name type="common">Argentine black and white tegu</name>
    <name type="synonym">Tupinambis merianae</name>
    <dbReference type="NCBI Taxonomy" id="96440"/>
    <lineage>
        <taxon>Eukaryota</taxon>
        <taxon>Metazoa</taxon>
        <taxon>Chordata</taxon>
        <taxon>Craniata</taxon>
        <taxon>Vertebrata</taxon>
        <taxon>Euteleostomi</taxon>
        <taxon>Lepidosauria</taxon>
        <taxon>Squamata</taxon>
        <taxon>Bifurcata</taxon>
        <taxon>Unidentata</taxon>
        <taxon>Episquamata</taxon>
        <taxon>Laterata</taxon>
        <taxon>Teiioidea</taxon>
        <taxon>Teiidae</taxon>
        <taxon>Salvator</taxon>
    </lineage>
</organism>
<feature type="compositionally biased region" description="Gly residues" evidence="13">
    <location>
        <begin position="124"/>
        <end position="134"/>
    </location>
</feature>
<feature type="region of interest" description="Disordered" evidence="13">
    <location>
        <begin position="1"/>
        <end position="537"/>
    </location>
</feature>
<dbReference type="GO" id="GO:0005829">
    <property type="term" value="C:cytosol"/>
    <property type="evidence" value="ECO:0007669"/>
    <property type="project" value="Ensembl"/>
</dbReference>